<evidence type="ECO:0000313" key="3">
    <source>
        <dbReference type="WBParaSite" id="nRc.2.0.1.t10477-RA"/>
    </source>
</evidence>
<keyword evidence="2" id="KW-1185">Reference proteome</keyword>
<dbReference type="WBParaSite" id="nRc.2.0.1.t10477-RA">
    <property type="protein sequence ID" value="nRc.2.0.1.t10477-RA"/>
    <property type="gene ID" value="nRc.2.0.1.g10477"/>
</dbReference>
<organism evidence="2 3">
    <name type="scientific">Romanomermis culicivorax</name>
    <name type="common">Nematode worm</name>
    <dbReference type="NCBI Taxonomy" id="13658"/>
    <lineage>
        <taxon>Eukaryota</taxon>
        <taxon>Metazoa</taxon>
        <taxon>Ecdysozoa</taxon>
        <taxon>Nematoda</taxon>
        <taxon>Enoplea</taxon>
        <taxon>Dorylaimia</taxon>
        <taxon>Mermithida</taxon>
        <taxon>Mermithoidea</taxon>
        <taxon>Mermithidae</taxon>
        <taxon>Romanomermis</taxon>
    </lineage>
</organism>
<accession>A0A915I9D6</accession>
<dbReference type="Proteomes" id="UP000887565">
    <property type="component" value="Unplaced"/>
</dbReference>
<reference evidence="3" key="1">
    <citation type="submission" date="2022-11" db="UniProtKB">
        <authorList>
            <consortium name="WormBaseParasite"/>
        </authorList>
    </citation>
    <scope>IDENTIFICATION</scope>
</reference>
<name>A0A915I9D6_ROMCU</name>
<sequence>MTTAGFFIGDYIKQFLTTTVAPRTEQAHPYRDYCRLKDTNRRYNIFCRHKDNPTDDSVDFCNFYQVACLIYGGSGGGGGGGSSSIFESGDSDDDFDFSGINESGNNERGNKKYPIGMSDIFKKDQKPPVPVQFGFALKVD</sequence>
<feature type="region of interest" description="Disordered" evidence="1">
    <location>
        <begin position="76"/>
        <end position="112"/>
    </location>
</feature>
<dbReference type="AlphaFoldDB" id="A0A915I9D6"/>
<proteinExistence type="predicted"/>
<evidence type="ECO:0000313" key="2">
    <source>
        <dbReference type="Proteomes" id="UP000887565"/>
    </source>
</evidence>
<protein>
    <submittedName>
        <fullName evidence="3">Uncharacterized protein</fullName>
    </submittedName>
</protein>
<evidence type="ECO:0000256" key="1">
    <source>
        <dbReference type="SAM" id="MobiDB-lite"/>
    </source>
</evidence>